<evidence type="ECO:0000256" key="7">
    <source>
        <dbReference type="PROSITE-ProRule" id="PRU00409"/>
    </source>
</evidence>
<sequence length="662" mass="70305">MLLQAASPLSIPIIVLDPEEGAPAKQVSAPERLPLSQLASTSSQAGSGPGPLSHLNGPFTSESHIRQLAQNVDILTIEIEHVDVAALERVQHDFASTGGRSGEGVRIYPAPAVIRTIQDKYTQKLYLQERGIAVAPFLPITGTGAAAADSVDPRADLRDSVRDAAKDFGYPLMLKSRHLAYDGKGNFVLRSENDIELALEALIPDSSLTIQGARAPTDRLYAEKWAAFVQEVAVMVVRGADGSTRSYPAVETVHRDSICHIVYAPLRPLCDGDYGVGSKQKGAFSISAKPVDERAQELAVRAIDALGEGAVGVFGVEMFWLSDGPFLLVDFGDSCAIACQADLTSMSTGRLLLNEIAPRPHNSGHYTIEACSISQYTAHLYAILSLPLPPIQFLPRSSAMLNLLGLSASAQSDFMGPSGVVRKAIELGAAVHLYGKAGCRKGRKMGHVTIVGESDEIVRSQLEQLVELLPGEYAEKAQRQEATRSARSPLVSIVMGSDSDLPIMLNASSVLRQFEIPFELSIVSAHRTPGRMVEFARTAASRGIRVIIAGAGGAAHLPGMIASETILPVIGVPVKGSSLDGVDSLYSIVQMPRGIPVAAMAINNSMNAGLLAVRILAAGGMGRLNTALAEYAAGLEDEVLAKVQTLENIGWDAYATIKLAKK</sequence>
<organism evidence="10 11">
    <name type="scientific">Microbotryum silenes-dioicae</name>
    <dbReference type="NCBI Taxonomy" id="796604"/>
    <lineage>
        <taxon>Eukaryota</taxon>
        <taxon>Fungi</taxon>
        <taxon>Dikarya</taxon>
        <taxon>Basidiomycota</taxon>
        <taxon>Pucciniomycotina</taxon>
        <taxon>Microbotryomycetes</taxon>
        <taxon>Microbotryales</taxon>
        <taxon>Microbotryaceae</taxon>
        <taxon>Microbotryum</taxon>
    </lineage>
</organism>
<dbReference type="Gene3D" id="3.40.50.20">
    <property type="match status" value="1"/>
</dbReference>
<dbReference type="SUPFAM" id="SSF52255">
    <property type="entry name" value="N5-CAIR mutase (phosphoribosylaminoimidazole carboxylase, PurE)"/>
    <property type="match status" value="1"/>
</dbReference>
<dbReference type="Gene3D" id="3.30.470.20">
    <property type="entry name" value="ATP-grasp fold, B domain"/>
    <property type="match status" value="1"/>
</dbReference>
<dbReference type="SUPFAM" id="SSF56059">
    <property type="entry name" value="Glutathione synthetase ATP-binding domain-like"/>
    <property type="match status" value="1"/>
</dbReference>
<evidence type="ECO:0000313" key="10">
    <source>
        <dbReference type="EMBL" id="SGY18699.1"/>
    </source>
</evidence>
<dbReference type="InterPro" id="IPR013815">
    <property type="entry name" value="ATP_grasp_subdomain_1"/>
</dbReference>
<name>A0A2X0NRA0_9BASI</name>
<dbReference type="SUPFAM" id="SSF52440">
    <property type="entry name" value="PreATP-grasp domain"/>
    <property type="match status" value="1"/>
</dbReference>
<dbReference type="PROSITE" id="PS50975">
    <property type="entry name" value="ATP_GRASP"/>
    <property type="match status" value="1"/>
</dbReference>
<dbReference type="InterPro" id="IPR016185">
    <property type="entry name" value="PreATP-grasp_dom_sf"/>
</dbReference>
<evidence type="ECO:0000256" key="1">
    <source>
        <dbReference type="ARBA" id="ARBA00004747"/>
    </source>
</evidence>
<dbReference type="Gene3D" id="3.40.50.1970">
    <property type="match status" value="1"/>
</dbReference>
<dbReference type="STRING" id="796604.A0A2X0NRA0"/>
<dbReference type="EC" id="4.1.1.21" evidence="2"/>
<dbReference type="InterPro" id="IPR011054">
    <property type="entry name" value="Rudment_hybrid_motif"/>
</dbReference>
<evidence type="ECO:0000256" key="8">
    <source>
        <dbReference type="SAM" id="MobiDB-lite"/>
    </source>
</evidence>
<dbReference type="PANTHER" id="PTHR11609:SF5">
    <property type="entry name" value="PHOSPHORIBOSYLAMINOIMIDAZOLE CARBOXYLASE"/>
    <property type="match status" value="1"/>
</dbReference>
<keyword evidence="11" id="KW-1185">Reference proteome</keyword>
<dbReference type="HAMAP" id="MF_01929">
    <property type="entry name" value="PurE_classI"/>
    <property type="match status" value="1"/>
</dbReference>
<reference evidence="10 11" key="1">
    <citation type="submission" date="2016-11" db="EMBL/GenBank/DDBJ databases">
        <authorList>
            <person name="Jaros S."/>
            <person name="Januszkiewicz K."/>
            <person name="Wedrychowicz H."/>
        </authorList>
    </citation>
    <scope>NUCLEOTIDE SEQUENCE [LARGE SCALE GENOMIC DNA]</scope>
</reference>
<dbReference type="InterPro" id="IPR011761">
    <property type="entry name" value="ATP-grasp"/>
</dbReference>
<dbReference type="GO" id="GO:0006189">
    <property type="term" value="P:'de novo' IMP biosynthetic process"/>
    <property type="evidence" value="ECO:0007669"/>
    <property type="project" value="UniProtKB-UniPathway"/>
</dbReference>
<dbReference type="Gene3D" id="3.30.1490.20">
    <property type="entry name" value="ATP-grasp fold, A domain"/>
    <property type="match status" value="1"/>
</dbReference>
<evidence type="ECO:0000313" key="11">
    <source>
        <dbReference type="Proteomes" id="UP000249464"/>
    </source>
</evidence>
<dbReference type="Pfam" id="PF17769">
    <property type="entry name" value="PurK_C"/>
    <property type="match status" value="1"/>
</dbReference>
<evidence type="ECO:0000256" key="4">
    <source>
        <dbReference type="ARBA" id="ARBA00022741"/>
    </source>
</evidence>
<dbReference type="InterPro" id="IPR033747">
    <property type="entry name" value="PurE_ClassI"/>
</dbReference>
<dbReference type="SUPFAM" id="SSF51246">
    <property type="entry name" value="Rudiment single hybrid motif"/>
    <property type="match status" value="1"/>
</dbReference>
<dbReference type="AlphaFoldDB" id="A0A2X0NRA0"/>
<evidence type="ECO:0000259" key="9">
    <source>
        <dbReference type="PROSITE" id="PS50975"/>
    </source>
</evidence>
<feature type="domain" description="ATP-grasp" evidence="9">
    <location>
        <begin position="124"/>
        <end position="384"/>
    </location>
</feature>
<dbReference type="Pfam" id="PF00731">
    <property type="entry name" value="AIRC"/>
    <property type="match status" value="1"/>
</dbReference>
<evidence type="ECO:0000256" key="6">
    <source>
        <dbReference type="ARBA" id="ARBA00022840"/>
    </source>
</evidence>
<feature type="region of interest" description="Disordered" evidence="8">
    <location>
        <begin position="36"/>
        <end position="59"/>
    </location>
</feature>
<keyword evidence="6 7" id="KW-0067">ATP-binding</keyword>
<accession>A0A2X0NRA0</accession>
<dbReference type="InterPro" id="IPR000031">
    <property type="entry name" value="PurE_dom"/>
</dbReference>
<keyword evidence="5" id="KW-0658">Purine biosynthesis</keyword>
<keyword evidence="4 7" id="KW-0547">Nucleotide-binding</keyword>
<gene>
    <name evidence="10" type="primary">BQ5605_C014g07446</name>
    <name evidence="10" type="ORF">BQ5605_C014G07446</name>
</gene>
<dbReference type="NCBIfam" id="TIGR01162">
    <property type="entry name" value="purE"/>
    <property type="match status" value="1"/>
</dbReference>
<evidence type="ECO:0000256" key="2">
    <source>
        <dbReference type="ARBA" id="ARBA00012329"/>
    </source>
</evidence>
<evidence type="ECO:0000256" key="5">
    <source>
        <dbReference type="ARBA" id="ARBA00022755"/>
    </source>
</evidence>
<comment type="pathway">
    <text evidence="1">Purine metabolism; IMP biosynthesis via de novo pathway; 5-amino-1-(5-phospho-D-ribosyl)imidazole-4-carboxylate from 5-amino-1-(5-phospho-D-ribosyl)imidazole (carboxylase route): step 1/1.</text>
</comment>
<dbReference type="EMBL" id="FQNC01000016">
    <property type="protein sequence ID" value="SGY18699.1"/>
    <property type="molecule type" value="Genomic_DNA"/>
</dbReference>
<dbReference type="GO" id="GO:0004638">
    <property type="term" value="F:phosphoribosylaminoimidazole carboxylase activity"/>
    <property type="evidence" value="ECO:0007669"/>
    <property type="project" value="UniProtKB-EC"/>
</dbReference>
<dbReference type="UniPathway" id="UPA00074">
    <property type="reaction ID" value="UER00130"/>
</dbReference>
<dbReference type="GO" id="GO:0046872">
    <property type="term" value="F:metal ion binding"/>
    <property type="evidence" value="ECO:0007669"/>
    <property type="project" value="InterPro"/>
</dbReference>
<feature type="compositionally biased region" description="Polar residues" evidence="8">
    <location>
        <begin position="37"/>
        <end position="46"/>
    </location>
</feature>
<dbReference type="SMART" id="SM01001">
    <property type="entry name" value="AIRC"/>
    <property type="match status" value="1"/>
</dbReference>
<proteinExistence type="inferred from homology"/>
<dbReference type="PANTHER" id="PTHR11609">
    <property type="entry name" value="PURINE BIOSYNTHESIS PROTEIN 6/7, PUR6/7"/>
    <property type="match status" value="1"/>
</dbReference>
<dbReference type="InterPro" id="IPR040686">
    <property type="entry name" value="PurK_C"/>
</dbReference>
<dbReference type="GO" id="GO:0005524">
    <property type="term" value="F:ATP binding"/>
    <property type="evidence" value="ECO:0007669"/>
    <property type="project" value="UniProtKB-UniRule"/>
</dbReference>
<dbReference type="Proteomes" id="UP000249464">
    <property type="component" value="Unassembled WGS sequence"/>
</dbReference>
<dbReference type="Pfam" id="PF02222">
    <property type="entry name" value="ATP-grasp"/>
    <property type="match status" value="2"/>
</dbReference>
<protein>
    <recommendedName>
        <fullName evidence="3">Phosphoribosylaminoimidazole carboxylase</fullName>
        <ecNumber evidence="2">4.1.1.21</ecNumber>
    </recommendedName>
</protein>
<evidence type="ECO:0000256" key="3">
    <source>
        <dbReference type="ARBA" id="ARBA00021059"/>
    </source>
</evidence>
<dbReference type="InterPro" id="IPR003135">
    <property type="entry name" value="ATP-grasp_carboxylate-amine"/>
</dbReference>